<sequence>MDTGATSHLTQSSGNLSQLLRLKCPQFITVGNSQRIPIECYGNTRTKHPHPYYSINHVIYIPNIIKNLISVRKFTCHNSVSIKFDPFGFYVKELNTGEILTHCNSVGDLYPFTQSSLSDRKHLYPLRRSLPQLGTTDSDY</sequence>
<dbReference type="Proteomes" id="UP001291623">
    <property type="component" value="Unassembled WGS sequence"/>
</dbReference>
<name>A0AAE1SAC7_9SOLA</name>
<evidence type="ECO:0000313" key="3">
    <source>
        <dbReference type="Proteomes" id="UP001291623"/>
    </source>
</evidence>
<evidence type="ECO:0000259" key="1">
    <source>
        <dbReference type="Pfam" id="PF22936"/>
    </source>
</evidence>
<protein>
    <recommendedName>
        <fullName evidence="1">Retrovirus-related Pol polyprotein from transposon TNT 1-94-like beta-barrel domain-containing protein</fullName>
    </recommendedName>
</protein>
<reference evidence="2" key="1">
    <citation type="submission" date="2023-12" db="EMBL/GenBank/DDBJ databases">
        <title>Genome assembly of Anisodus tanguticus.</title>
        <authorList>
            <person name="Wang Y.-J."/>
        </authorList>
    </citation>
    <scope>NUCLEOTIDE SEQUENCE</scope>
    <source>
        <strain evidence="2">KB-2021</strain>
        <tissue evidence="2">Leaf</tissue>
    </source>
</reference>
<organism evidence="2 3">
    <name type="scientific">Anisodus tanguticus</name>
    <dbReference type="NCBI Taxonomy" id="243964"/>
    <lineage>
        <taxon>Eukaryota</taxon>
        <taxon>Viridiplantae</taxon>
        <taxon>Streptophyta</taxon>
        <taxon>Embryophyta</taxon>
        <taxon>Tracheophyta</taxon>
        <taxon>Spermatophyta</taxon>
        <taxon>Magnoliopsida</taxon>
        <taxon>eudicotyledons</taxon>
        <taxon>Gunneridae</taxon>
        <taxon>Pentapetalae</taxon>
        <taxon>asterids</taxon>
        <taxon>lamiids</taxon>
        <taxon>Solanales</taxon>
        <taxon>Solanaceae</taxon>
        <taxon>Solanoideae</taxon>
        <taxon>Hyoscyameae</taxon>
        <taxon>Anisodus</taxon>
    </lineage>
</organism>
<evidence type="ECO:0000313" key="2">
    <source>
        <dbReference type="EMBL" id="KAK4366360.1"/>
    </source>
</evidence>
<feature type="domain" description="Retrovirus-related Pol polyprotein from transposon TNT 1-94-like beta-barrel" evidence="1">
    <location>
        <begin position="1"/>
        <end position="75"/>
    </location>
</feature>
<gene>
    <name evidence="2" type="ORF">RND71_014240</name>
</gene>
<dbReference type="InterPro" id="IPR054722">
    <property type="entry name" value="PolX-like_BBD"/>
</dbReference>
<comment type="caution">
    <text evidence="2">The sequence shown here is derived from an EMBL/GenBank/DDBJ whole genome shotgun (WGS) entry which is preliminary data.</text>
</comment>
<dbReference type="Pfam" id="PF22936">
    <property type="entry name" value="Pol_BBD"/>
    <property type="match status" value="1"/>
</dbReference>
<keyword evidence="3" id="KW-1185">Reference proteome</keyword>
<proteinExistence type="predicted"/>
<dbReference type="EMBL" id="JAVYJV010000007">
    <property type="protein sequence ID" value="KAK4366360.1"/>
    <property type="molecule type" value="Genomic_DNA"/>
</dbReference>
<dbReference type="AlphaFoldDB" id="A0AAE1SAC7"/>
<accession>A0AAE1SAC7</accession>